<protein>
    <submittedName>
        <fullName evidence="6">NTE family protein</fullName>
    </submittedName>
</protein>
<dbReference type="PANTHER" id="PTHR14226">
    <property type="entry name" value="NEUROPATHY TARGET ESTERASE/SWISS CHEESE D.MELANOGASTER"/>
    <property type="match status" value="1"/>
</dbReference>
<evidence type="ECO:0000256" key="2">
    <source>
        <dbReference type="ARBA" id="ARBA00022963"/>
    </source>
</evidence>
<dbReference type="EMBL" id="FCOR01000006">
    <property type="protein sequence ID" value="CVK16359.1"/>
    <property type="molecule type" value="Genomic_DNA"/>
</dbReference>
<gene>
    <name evidence="6" type="ORF">Ga0061079_106124</name>
</gene>
<dbReference type="SUPFAM" id="SSF52151">
    <property type="entry name" value="FabD/lysophospholipase-like"/>
    <property type="match status" value="1"/>
</dbReference>
<dbReference type="Gene3D" id="2.40.160.50">
    <property type="entry name" value="membrane protein fhac: a member of the omp85/tpsb transporter family"/>
    <property type="match status" value="1"/>
</dbReference>
<dbReference type="RefSeq" id="WP_055425556.1">
    <property type="nucleotide sequence ID" value="NZ_FCOR01000006.1"/>
</dbReference>
<keyword evidence="3 4" id="KW-0443">Lipid metabolism</keyword>
<dbReference type="InterPro" id="IPR050301">
    <property type="entry name" value="NTE"/>
</dbReference>
<reference evidence="6 7" key="1">
    <citation type="submission" date="2016-01" db="EMBL/GenBank/DDBJ databases">
        <authorList>
            <person name="McClelland M."/>
            <person name="Jain A."/>
            <person name="Saraogi P."/>
            <person name="Mendelson R."/>
            <person name="Westerman R."/>
            <person name="SanMiguel P."/>
            <person name="Csonka L."/>
        </authorList>
    </citation>
    <scope>NUCLEOTIDE SEQUENCE [LARGE SCALE GENOMIC DNA]</scope>
    <source>
        <strain evidence="6 7">R-53146</strain>
    </source>
</reference>
<feature type="short sequence motif" description="GXGXXG" evidence="4">
    <location>
        <begin position="47"/>
        <end position="52"/>
    </location>
</feature>
<accession>A0A0X3AMF6</accession>
<dbReference type="InterPro" id="IPR016035">
    <property type="entry name" value="Acyl_Trfase/lysoPLipase"/>
</dbReference>
<dbReference type="AlphaFoldDB" id="A0A0X3AMF6"/>
<feature type="active site" description="Nucleophile" evidence="4">
    <location>
        <position position="76"/>
    </location>
</feature>
<dbReference type="CDD" id="cd07205">
    <property type="entry name" value="Pat_PNPLA6_PNPLA7_NTE1_like"/>
    <property type="match status" value="1"/>
</dbReference>
<keyword evidence="2 4" id="KW-0442">Lipid degradation</keyword>
<sequence length="745" mass="85638">MKFSKKYLLFFILLVGNLFYGVNRDSTFISIHDSLNNRPKVGLVLSGGGARGFAHVEVIEAIEKAGIKIDYISGTSMGAIVGSLYAAGYSPEEMRNIIKSIDFNELFIQDRNRNFIPFFDKSYREKYILTLPISNFKMVFPSALSNGQGPLMLLTHLLYNVHDIHDYSKLPIPFLCIATNLETGDEEQLESGFLPLSVLASGAYPSLIEPVTIDDKILIDGGIVNNFPSRALRDKGMDIIIGVDLGNGLQKADEINSIFNIISQIISYRINIKTDFERSYVDLLIKPDLKNYEVTEFDKKDSILYKGKLAGEKAFPELLKIAKLQGYTNINRPRIKELPSEKNLFITKLSIFGNSSKDSIYIKRKLGLKLPQNTSITKLDKGISALYSTGNYKRVYYELTSENFEENQQINLFLDKKVNNSIKFGIHYDDVYKTSLLTNITLNKLLLNNSNLSIDVIFGNNFRTNVNYFIDNGMLPSIGSNTSFNSFNFNYTDLKRSEYSFNHIRYFNQQIYLQSTFNEKFAMGTGIEYSFMSISPFSYDHNNDSHHKSFVKDESFFYNPYFYIKADTRNNPNFPFKGFKLDASAKYIFYSNANDFEKFTIVKSLLNYSISIGHRLALENQHFLGVSFNNPTLQYKYFNGGYFEQDFLNFSKFLGLPFAYKSGNQLFSLYSSLNYKILKNHYLKIYANMENVEDEFKDIRYFKYKYFSYGFGYGYDSPFGPINLLYTYSTNQNKGIFSVGLGYWF</sequence>
<dbReference type="STRING" id="1586267.GCA_001418685_01209"/>
<evidence type="ECO:0000313" key="7">
    <source>
        <dbReference type="Proteomes" id="UP000182761"/>
    </source>
</evidence>
<dbReference type="PANTHER" id="PTHR14226:SF29">
    <property type="entry name" value="NEUROPATHY TARGET ESTERASE SWS"/>
    <property type="match status" value="1"/>
</dbReference>
<dbReference type="GO" id="GO:0016042">
    <property type="term" value="P:lipid catabolic process"/>
    <property type="evidence" value="ECO:0007669"/>
    <property type="project" value="UniProtKB-UniRule"/>
</dbReference>
<dbReference type="Proteomes" id="UP000182761">
    <property type="component" value="Unassembled WGS sequence"/>
</dbReference>
<feature type="active site" description="Proton acceptor" evidence="4">
    <location>
        <position position="220"/>
    </location>
</feature>
<feature type="short sequence motif" description="DGA/G" evidence="4">
    <location>
        <begin position="220"/>
        <end position="222"/>
    </location>
</feature>
<dbReference type="InterPro" id="IPR043864">
    <property type="entry name" value="Omp85-like_dom"/>
</dbReference>
<dbReference type="OrthoDB" id="9770965at2"/>
<evidence type="ECO:0000256" key="4">
    <source>
        <dbReference type="PROSITE-ProRule" id="PRU01161"/>
    </source>
</evidence>
<keyword evidence="7" id="KW-1185">Reference proteome</keyword>
<dbReference type="PROSITE" id="PS51635">
    <property type="entry name" value="PNPLA"/>
    <property type="match status" value="1"/>
</dbReference>
<name>A0A0X3AMF6_9FLAO</name>
<dbReference type="Pfam" id="PF01734">
    <property type="entry name" value="Patatin"/>
    <property type="match status" value="1"/>
</dbReference>
<evidence type="ECO:0000256" key="3">
    <source>
        <dbReference type="ARBA" id="ARBA00023098"/>
    </source>
</evidence>
<evidence type="ECO:0000256" key="1">
    <source>
        <dbReference type="ARBA" id="ARBA00022801"/>
    </source>
</evidence>
<dbReference type="GO" id="GO:0016787">
    <property type="term" value="F:hydrolase activity"/>
    <property type="evidence" value="ECO:0007669"/>
    <property type="project" value="UniProtKB-UniRule"/>
</dbReference>
<organism evidence="6 7">
    <name type="scientific">Apibacter mensalis</name>
    <dbReference type="NCBI Taxonomy" id="1586267"/>
    <lineage>
        <taxon>Bacteria</taxon>
        <taxon>Pseudomonadati</taxon>
        <taxon>Bacteroidota</taxon>
        <taxon>Flavobacteriia</taxon>
        <taxon>Flavobacteriales</taxon>
        <taxon>Weeksellaceae</taxon>
        <taxon>Apibacter</taxon>
    </lineage>
</organism>
<evidence type="ECO:0000313" key="6">
    <source>
        <dbReference type="EMBL" id="CVK16359.1"/>
    </source>
</evidence>
<dbReference type="Pfam" id="PF19143">
    <property type="entry name" value="Omp85_2"/>
    <property type="match status" value="1"/>
</dbReference>
<keyword evidence="1 4" id="KW-0378">Hydrolase</keyword>
<feature type="domain" description="PNPLA" evidence="5">
    <location>
        <begin position="43"/>
        <end position="233"/>
    </location>
</feature>
<proteinExistence type="predicted"/>
<feature type="short sequence motif" description="GXSXG" evidence="4">
    <location>
        <begin position="74"/>
        <end position="78"/>
    </location>
</feature>
<dbReference type="InterPro" id="IPR002641">
    <property type="entry name" value="PNPLA_dom"/>
</dbReference>
<evidence type="ECO:0000259" key="5">
    <source>
        <dbReference type="PROSITE" id="PS51635"/>
    </source>
</evidence>
<dbReference type="Gene3D" id="3.40.1090.10">
    <property type="entry name" value="Cytosolic phospholipase A2 catalytic domain"/>
    <property type="match status" value="2"/>
</dbReference>